<dbReference type="InterPro" id="IPR052122">
    <property type="entry name" value="Intracell_Traff_Signaling_Reg"/>
</dbReference>
<accession>A0AAV5U0X0</accession>
<dbReference type="PANTHER" id="PTHR15963:SF5">
    <property type="entry name" value="SHORT SPINDLE 6, ISOFORM A"/>
    <property type="match status" value="1"/>
</dbReference>
<evidence type="ECO:0000313" key="6">
    <source>
        <dbReference type="Proteomes" id="UP001432027"/>
    </source>
</evidence>
<keyword evidence="6" id="KW-1185">Reference proteome</keyword>
<dbReference type="AlphaFoldDB" id="A0AAV5U0X0"/>
<protein>
    <recommendedName>
        <fullName evidence="4">PDZ domain-containing protein</fullName>
    </recommendedName>
</protein>
<feature type="non-terminal residue" evidence="5">
    <location>
        <position position="1"/>
    </location>
</feature>
<dbReference type="PANTHER" id="PTHR15963">
    <property type="entry name" value="GENERAL RECEPTOR FOR PHOSPHOINOSITIDES 1-ASSOCIATED SCAFFOLD PROTEIN-RELATED"/>
    <property type="match status" value="1"/>
</dbReference>
<keyword evidence="3" id="KW-0175">Coiled coil</keyword>
<evidence type="ECO:0000313" key="5">
    <source>
        <dbReference type="EMBL" id="GMT00491.1"/>
    </source>
</evidence>
<comment type="caution">
    <text evidence="5">The sequence shown here is derived from an EMBL/GenBank/DDBJ whole genome shotgun (WGS) entry which is preliminary data.</text>
</comment>
<proteinExistence type="predicted"/>
<organism evidence="5 6">
    <name type="scientific">Pristionchus entomophagus</name>
    <dbReference type="NCBI Taxonomy" id="358040"/>
    <lineage>
        <taxon>Eukaryota</taxon>
        <taxon>Metazoa</taxon>
        <taxon>Ecdysozoa</taxon>
        <taxon>Nematoda</taxon>
        <taxon>Chromadorea</taxon>
        <taxon>Rhabditida</taxon>
        <taxon>Rhabditina</taxon>
        <taxon>Diplogasteromorpha</taxon>
        <taxon>Diplogasteroidea</taxon>
        <taxon>Neodiplogasteridae</taxon>
        <taxon>Pristionchus</taxon>
    </lineage>
</organism>
<reference evidence="5" key="1">
    <citation type="submission" date="2023-10" db="EMBL/GenBank/DDBJ databases">
        <title>Genome assembly of Pristionchus species.</title>
        <authorList>
            <person name="Yoshida K."/>
            <person name="Sommer R.J."/>
        </authorList>
    </citation>
    <scope>NUCLEOTIDE SEQUENCE</scope>
    <source>
        <strain evidence="5">RS0144</strain>
    </source>
</reference>
<dbReference type="InterPro" id="IPR036034">
    <property type="entry name" value="PDZ_sf"/>
</dbReference>
<evidence type="ECO:0000259" key="4">
    <source>
        <dbReference type="PROSITE" id="PS50106"/>
    </source>
</evidence>
<dbReference type="Pfam" id="PF00595">
    <property type="entry name" value="PDZ"/>
    <property type="match status" value="1"/>
</dbReference>
<dbReference type="Gene3D" id="2.30.42.10">
    <property type="match status" value="1"/>
</dbReference>
<comment type="subcellular location">
    <subcellularLocation>
        <location evidence="1">Cytoplasm</location>
    </subcellularLocation>
</comment>
<evidence type="ECO:0000256" key="2">
    <source>
        <dbReference type="ARBA" id="ARBA00022490"/>
    </source>
</evidence>
<dbReference type="SMART" id="SM00228">
    <property type="entry name" value="PDZ"/>
    <property type="match status" value="1"/>
</dbReference>
<feature type="domain" description="PDZ" evidence="4">
    <location>
        <begin position="23"/>
        <end position="111"/>
    </location>
</feature>
<evidence type="ECO:0000256" key="3">
    <source>
        <dbReference type="SAM" id="Coils"/>
    </source>
</evidence>
<dbReference type="EMBL" id="BTSX01000005">
    <property type="protein sequence ID" value="GMT00491.1"/>
    <property type="molecule type" value="Genomic_DNA"/>
</dbReference>
<keyword evidence="2" id="KW-0963">Cytoplasm</keyword>
<dbReference type="SUPFAM" id="SSF50156">
    <property type="entry name" value="PDZ domain-like"/>
    <property type="match status" value="1"/>
</dbReference>
<feature type="coiled-coil region" evidence="3">
    <location>
        <begin position="114"/>
        <end position="148"/>
    </location>
</feature>
<dbReference type="InterPro" id="IPR001478">
    <property type="entry name" value="PDZ"/>
</dbReference>
<gene>
    <name evidence="5" type="ORF">PENTCL1PPCAC_22665</name>
</gene>
<dbReference type="GO" id="GO:0005737">
    <property type="term" value="C:cytoplasm"/>
    <property type="evidence" value="ECO:0007669"/>
    <property type="project" value="UniProtKB-SubCell"/>
</dbReference>
<evidence type="ECO:0000256" key="1">
    <source>
        <dbReference type="ARBA" id="ARBA00004496"/>
    </source>
</evidence>
<dbReference type="Proteomes" id="UP001432027">
    <property type="component" value="Unassembled WGS sequence"/>
</dbReference>
<dbReference type="PROSITE" id="PS50106">
    <property type="entry name" value="PDZ"/>
    <property type="match status" value="1"/>
</dbReference>
<name>A0AAV5U0X0_9BILA</name>
<sequence>FQESDQFDVDRSVLPKVDHGRRTIVIARKTNEPFGMVLESDVIQTCDGTLKRFAFIESVSPGGAAHKSGMRNGDILVAVNGMNVISLSHSSLLSLLSSTLEARIVVLAREHSRLIDLHSRIFFLRARLKQAEQEVLQITGEEESLLAKYRNRLRNSSISVSSSPSPSRVSRGILLTKIDRIDSVVSPSSLTPQVTRL</sequence>